<reference evidence="6" key="1">
    <citation type="submission" date="2016-10" db="EMBL/GenBank/DDBJ databases">
        <authorList>
            <person name="Varghese N."/>
            <person name="Submissions S."/>
        </authorList>
    </citation>
    <scope>NUCLEOTIDE SEQUENCE [LARGE SCALE GENOMIC DNA]</scope>
    <source>
        <strain evidence="6">DSM 44498</strain>
    </source>
</reference>
<dbReference type="CDD" id="cd07377">
    <property type="entry name" value="WHTH_GntR"/>
    <property type="match status" value="1"/>
</dbReference>
<dbReference type="OrthoDB" id="9784718at2"/>
<dbReference type="PANTHER" id="PTHR43537:SF5">
    <property type="entry name" value="UXU OPERON TRANSCRIPTIONAL REGULATOR"/>
    <property type="match status" value="1"/>
</dbReference>
<name>A0A1H4TII3_9NOCA</name>
<dbReference type="InterPro" id="IPR036390">
    <property type="entry name" value="WH_DNA-bd_sf"/>
</dbReference>
<accession>A0A1H4TII3</accession>
<dbReference type="InterPro" id="IPR008920">
    <property type="entry name" value="TF_FadR/GntR_C"/>
</dbReference>
<protein>
    <submittedName>
        <fullName evidence="5">Transcriptional regulator, GntR family</fullName>
    </submittedName>
</protein>
<organism evidence="5 6">
    <name type="scientific">Rhodococcus koreensis</name>
    <dbReference type="NCBI Taxonomy" id="99653"/>
    <lineage>
        <taxon>Bacteria</taxon>
        <taxon>Bacillati</taxon>
        <taxon>Actinomycetota</taxon>
        <taxon>Actinomycetes</taxon>
        <taxon>Mycobacteriales</taxon>
        <taxon>Nocardiaceae</taxon>
        <taxon>Rhodococcus</taxon>
    </lineage>
</organism>
<evidence type="ECO:0000259" key="4">
    <source>
        <dbReference type="PROSITE" id="PS50949"/>
    </source>
</evidence>
<dbReference type="InterPro" id="IPR011711">
    <property type="entry name" value="GntR_C"/>
</dbReference>
<dbReference type="AlphaFoldDB" id="A0A1H4TII3"/>
<evidence type="ECO:0000256" key="1">
    <source>
        <dbReference type="ARBA" id="ARBA00023015"/>
    </source>
</evidence>
<dbReference type="Gene3D" id="1.10.10.10">
    <property type="entry name" value="Winged helix-like DNA-binding domain superfamily/Winged helix DNA-binding domain"/>
    <property type="match status" value="1"/>
</dbReference>
<evidence type="ECO:0000256" key="3">
    <source>
        <dbReference type="ARBA" id="ARBA00023163"/>
    </source>
</evidence>
<dbReference type="Pfam" id="PF00392">
    <property type="entry name" value="GntR"/>
    <property type="match status" value="1"/>
</dbReference>
<dbReference type="InterPro" id="IPR000524">
    <property type="entry name" value="Tscrpt_reg_HTH_GntR"/>
</dbReference>
<keyword evidence="6" id="KW-1185">Reference proteome</keyword>
<dbReference type="PRINTS" id="PR00035">
    <property type="entry name" value="HTHGNTR"/>
</dbReference>
<evidence type="ECO:0000313" key="6">
    <source>
        <dbReference type="Proteomes" id="UP000183561"/>
    </source>
</evidence>
<dbReference type="PANTHER" id="PTHR43537">
    <property type="entry name" value="TRANSCRIPTIONAL REGULATOR, GNTR FAMILY"/>
    <property type="match status" value="1"/>
</dbReference>
<dbReference type="GO" id="GO:0003700">
    <property type="term" value="F:DNA-binding transcription factor activity"/>
    <property type="evidence" value="ECO:0007669"/>
    <property type="project" value="InterPro"/>
</dbReference>
<dbReference type="SUPFAM" id="SSF48008">
    <property type="entry name" value="GntR ligand-binding domain-like"/>
    <property type="match status" value="1"/>
</dbReference>
<keyword evidence="3" id="KW-0804">Transcription</keyword>
<sequence>MSTASPFGADFESLLSPAVRTTSVDDVVAKLREILLTGGVAPGEKLPSERELARLLQVSRTTVRESLRTLEAHGLITIRLGGSGGAFFNPPDPGLMGSALAMLLAFESVSEEDLTDYRIDFEQENAELAARRATDDEMAGLQKILDEVRELGSSGSTDWDRVRALDLTVHELLPRLSHNAVRVAISAGIHDALARSFAQVEPSASSPELLRDEVIELLTKVIARDGDGARVAMAGHLRRWRS</sequence>
<keyword evidence="2" id="KW-0238">DNA-binding</keyword>
<dbReference type="SUPFAM" id="SSF46785">
    <property type="entry name" value="Winged helix' DNA-binding domain"/>
    <property type="match status" value="1"/>
</dbReference>
<dbReference type="SMART" id="SM00895">
    <property type="entry name" value="FCD"/>
    <property type="match status" value="1"/>
</dbReference>
<dbReference type="PROSITE" id="PS50949">
    <property type="entry name" value="HTH_GNTR"/>
    <property type="match status" value="1"/>
</dbReference>
<dbReference type="RefSeq" id="WP_072939286.1">
    <property type="nucleotide sequence ID" value="NZ_FNSV01000005.1"/>
</dbReference>
<keyword evidence="1" id="KW-0805">Transcription regulation</keyword>
<dbReference type="GO" id="GO:0003677">
    <property type="term" value="F:DNA binding"/>
    <property type="evidence" value="ECO:0007669"/>
    <property type="project" value="UniProtKB-KW"/>
</dbReference>
<proteinExistence type="predicted"/>
<dbReference type="Pfam" id="PF07729">
    <property type="entry name" value="FCD"/>
    <property type="match status" value="1"/>
</dbReference>
<dbReference type="EMBL" id="FNSV01000005">
    <property type="protein sequence ID" value="SEC56159.1"/>
    <property type="molecule type" value="Genomic_DNA"/>
</dbReference>
<evidence type="ECO:0000256" key="2">
    <source>
        <dbReference type="ARBA" id="ARBA00023125"/>
    </source>
</evidence>
<evidence type="ECO:0000313" key="5">
    <source>
        <dbReference type="EMBL" id="SEC56159.1"/>
    </source>
</evidence>
<dbReference type="Proteomes" id="UP000183561">
    <property type="component" value="Unassembled WGS sequence"/>
</dbReference>
<dbReference type="InterPro" id="IPR036388">
    <property type="entry name" value="WH-like_DNA-bd_sf"/>
</dbReference>
<dbReference type="SMART" id="SM00345">
    <property type="entry name" value="HTH_GNTR"/>
    <property type="match status" value="1"/>
</dbReference>
<gene>
    <name evidence="5" type="ORF">SAMN04490239_4548</name>
</gene>
<feature type="domain" description="HTH gntR-type" evidence="4">
    <location>
        <begin position="21"/>
        <end position="91"/>
    </location>
</feature>
<dbReference type="Gene3D" id="1.20.120.530">
    <property type="entry name" value="GntR ligand-binding domain-like"/>
    <property type="match status" value="1"/>
</dbReference>